<evidence type="ECO:0000256" key="4">
    <source>
        <dbReference type="ARBA" id="ARBA00025742"/>
    </source>
</evidence>
<evidence type="ECO:0000259" key="5">
    <source>
        <dbReference type="Pfam" id="PF00149"/>
    </source>
</evidence>
<dbReference type="InterPro" id="IPR029052">
    <property type="entry name" value="Metallo-depent_PP-like"/>
</dbReference>
<evidence type="ECO:0000256" key="2">
    <source>
        <dbReference type="ARBA" id="ARBA00022801"/>
    </source>
</evidence>
<reference evidence="6 7" key="1">
    <citation type="submission" date="2023-03" db="EMBL/GenBank/DDBJ databases">
        <title>Draft genome sequence of Thalassotalea eurytherma JCM 18482T.</title>
        <authorList>
            <person name="Sawabe T."/>
        </authorList>
    </citation>
    <scope>NUCLEOTIDE SEQUENCE [LARGE SCALE GENOMIC DNA]</scope>
    <source>
        <strain evidence="6 7">JCM 18482</strain>
    </source>
</reference>
<organism evidence="6 7">
    <name type="scientific">Thalassotalea eurytherma</name>
    <dbReference type="NCBI Taxonomy" id="1144278"/>
    <lineage>
        <taxon>Bacteria</taxon>
        <taxon>Pseudomonadati</taxon>
        <taxon>Pseudomonadota</taxon>
        <taxon>Gammaproteobacteria</taxon>
        <taxon>Alteromonadales</taxon>
        <taxon>Colwelliaceae</taxon>
        <taxon>Thalassotalea</taxon>
    </lineage>
</organism>
<sequence length="253" mass="28765">MTTFAQISDCHLFATDTGKHFDALVYPQLISVLQQIKCQPEIEFIIFTGDLSQDHSAQSYQWFNQAFVDTGITCPVYYLAGNHDEPKLFSRYLTHSVFEPNKTIEVGRWQLQLLDSKSETPAGVLSDTQLDRIASSNKTKFQFLLMHHHPIDVGYFIDRHGLKNQEQLWLELAELPHVKAISCGHVHRAMSLSIPDGHCHPLKLFSCPATSITFGMHDSELIAQYDQIGYRRFTLYSDGNLTSSTHYIEAITS</sequence>
<comment type="caution">
    <text evidence="6">The sequence shown here is derived from an EMBL/GenBank/DDBJ whole genome shotgun (WGS) entry which is preliminary data.</text>
</comment>
<feature type="domain" description="Calcineurin-like phosphoesterase" evidence="5">
    <location>
        <begin position="3"/>
        <end position="188"/>
    </location>
</feature>
<keyword evidence="7" id="KW-1185">Reference proteome</keyword>
<dbReference type="Pfam" id="PF00149">
    <property type="entry name" value="Metallophos"/>
    <property type="match status" value="1"/>
</dbReference>
<evidence type="ECO:0000256" key="1">
    <source>
        <dbReference type="ARBA" id="ARBA00022723"/>
    </source>
</evidence>
<keyword evidence="1" id="KW-0479">Metal-binding</keyword>
<dbReference type="InterPro" id="IPR004843">
    <property type="entry name" value="Calcineurin-like_PHP"/>
</dbReference>
<keyword evidence="2" id="KW-0378">Hydrolase</keyword>
<keyword evidence="3" id="KW-0408">Iron</keyword>
<evidence type="ECO:0000256" key="3">
    <source>
        <dbReference type="ARBA" id="ARBA00023004"/>
    </source>
</evidence>
<dbReference type="Gene3D" id="3.60.21.10">
    <property type="match status" value="1"/>
</dbReference>
<gene>
    <name evidence="6" type="primary">cpdA</name>
    <name evidence="6" type="ORF">theurythT_27320</name>
</gene>
<dbReference type="PANTHER" id="PTHR42988:SF2">
    <property type="entry name" value="CYCLIC NUCLEOTIDE PHOSPHODIESTERASE CBUA0032-RELATED"/>
    <property type="match status" value="1"/>
</dbReference>
<dbReference type="EMBL" id="BSSU01000014">
    <property type="protein sequence ID" value="GLX83280.1"/>
    <property type="molecule type" value="Genomic_DNA"/>
</dbReference>
<dbReference type="Proteomes" id="UP001157133">
    <property type="component" value="Unassembled WGS sequence"/>
</dbReference>
<dbReference type="SUPFAM" id="SSF56300">
    <property type="entry name" value="Metallo-dependent phosphatases"/>
    <property type="match status" value="1"/>
</dbReference>
<dbReference type="RefSeq" id="WP_284208693.1">
    <property type="nucleotide sequence ID" value="NZ_BSSU01000014.1"/>
</dbReference>
<dbReference type="InterPro" id="IPR050884">
    <property type="entry name" value="CNP_phosphodiesterase-III"/>
</dbReference>
<accession>A0ABQ6H548</accession>
<comment type="similarity">
    <text evidence="4">Belongs to the cyclic nucleotide phosphodiesterase class-III family.</text>
</comment>
<evidence type="ECO:0000313" key="7">
    <source>
        <dbReference type="Proteomes" id="UP001157133"/>
    </source>
</evidence>
<name>A0ABQ6H548_9GAMM</name>
<dbReference type="PANTHER" id="PTHR42988">
    <property type="entry name" value="PHOSPHOHYDROLASE"/>
    <property type="match status" value="1"/>
</dbReference>
<proteinExistence type="inferred from homology"/>
<protein>
    <submittedName>
        <fullName evidence="6">3',5'-cyclic adenosine monophosphate phosphodiesterase CpdA</fullName>
    </submittedName>
</protein>
<evidence type="ECO:0000313" key="6">
    <source>
        <dbReference type="EMBL" id="GLX83280.1"/>
    </source>
</evidence>